<dbReference type="PROSITE" id="PS50835">
    <property type="entry name" value="IG_LIKE"/>
    <property type="match status" value="1"/>
</dbReference>
<gene>
    <name evidence="5" type="primary">TRBV30</name>
</gene>
<reference evidence="5" key="3">
    <citation type="submission" date="2025-08" db="UniProtKB">
        <authorList>
            <consortium name="Ensembl"/>
        </authorList>
    </citation>
    <scope>IDENTIFICATION</scope>
</reference>
<proteinExistence type="predicted"/>
<evidence type="ECO:0000256" key="1">
    <source>
        <dbReference type="ARBA" id="ARBA00022729"/>
    </source>
</evidence>
<feature type="signal peptide" evidence="3">
    <location>
        <begin position="1"/>
        <end position="22"/>
    </location>
</feature>
<accession>A0A5G2RA48</accession>
<dbReference type="Proteomes" id="UP000008227">
    <property type="component" value="Chromosome 18"/>
</dbReference>
<dbReference type="AlphaFoldDB" id="A0A5G2RA48"/>
<keyword evidence="6" id="KW-1185">Reference proteome</keyword>
<name>A0A5G2RA48_PIG</name>
<dbReference type="PANTHER" id="PTHR23268:SF31">
    <property type="entry name" value="T CELL RECEPTOR BETA VARIABLE 30"/>
    <property type="match status" value="1"/>
</dbReference>
<dbReference type="InterPro" id="IPR036179">
    <property type="entry name" value="Ig-like_dom_sf"/>
</dbReference>
<dbReference type="ExpressionAtlas" id="A0A5G2RA48">
    <property type="expression patterns" value="baseline and differential"/>
</dbReference>
<sequence length="166" mass="18107">MAGTMPCHLLALLLGTFLGVIAQTIHQWPATRVQLVGSALSLECTVKGVSSPSLYWYRQATGGGDLQLLFYSIGVDQKDPEKLQNFNASRPQDGLFILSSTKLLLSNSGFYLCAWSLTLRPVGQTSVQKPCPLPSSHHPLQEPSLKGWLEDVFVIEFLTGSQCEGN</sequence>
<dbReference type="InterPro" id="IPR013106">
    <property type="entry name" value="Ig_V-set"/>
</dbReference>
<dbReference type="InterPro" id="IPR050413">
    <property type="entry name" value="TCR_beta_variable"/>
</dbReference>
<dbReference type="InterPro" id="IPR013783">
    <property type="entry name" value="Ig-like_fold"/>
</dbReference>
<dbReference type="PANTHER" id="PTHR23268">
    <property type="entry name" value="T-CELL RECEPTOR BETA CHAIN"/>
    <property type="match status" value="1"/>
</dbReference>
<dbReference type="Ensembl" id="ENSSSCT00000089396.2">
    <property type="protein sequence ID" value="ENSSSCP00000067486.1"/>
    <property type="gene ID" value="ENSSSCG00000034219.3"/>
</dbReference>
<dbReference type="InterPro" id="IPR007110">
    <property type="entry name" value="Ig-like_dom"/>
</dbReference>
<evidence type="ECO:0000313" key="6">
    <source>
        <dbReference type="Proteomes" id="UP000008227"/>
    </source>
</evidence>
<dbReference type="GeneTree" id="ENSGT00440000034680"/>
<reference evidence="5" key="2">
    <citation type="journal article" date="2020" name="Gigascience">
        <title>An improved pig reference genome sequence to enable pig genetics and genomics research.</title>
        <authorList>
            <person name="Warr A."/>
            <person name="Affara N."/>
            <person name="Aken B."/>
            <person name="Beiki H."/>
            <person name="Bickhart D.M."/>
            <person name="Billis K."/>
            <person name="Chow W."/>
            <person name="Eory L."/>
            <person name="Finlayson H.A."/>
            <person name="Flicek P."/>
            <person name="Giron C.G."/>
            <person name="Griffin D.K."/>
            <person name="Hall R."/>
            <person name="Hannum G."/>
            <person name="Hourlier T."/>
            <person name="Howe K."/>
            <person name="Hume D.A."/>
            <person name="Izuogu O."/>
            <person name="Kim K."/>
            <person name="Koren S."/>
            <person name="Liu H."/>
            <person name="Manchanda N."/>
            <person name="Martin F.J."/>
            <person name="Nonneman D.J."/>
            <person name="O'Connor R.E."/>
            <person name="Phillippy A.M."/>
            <person name="Rohrer G.A."/>
            <person name="Rosen B.D."/>
            <person name="Rund L.A."/>
            <person name="Sargent C.A."/>
            <person name="Schook L.B."/>
            <person name="Schroeder S.G."/>
            <person name="Schwartz A.S."/>
            <person name="Skinner B.M."/>
            <person name="Talbot R."/>
            <person name="Tseng E."/>
            <person name="Tuggle C.K."/>
            <person name="Watson M."/>
            <person name="Smith T.P.L."/>
            <person name="Archibald A.L."/>
        </authorList>
    </citation>
    <scope>NUCLEOTIDE SEQUENCE [LARGE SCALE GENOMIC DNA]</scope>
    <source>
        <strain evidence="5">Duroc</strain>
    </source>
</reference>
<feature type="domain" description="Ig-like" evidence="4">
    <location>
        <begin position="37"/>
        <end position="113"/>
    </location>
</feature>
<protein>
    <submittedName>
        <fullName evidence="5">T cell receptor beta variable 30</fullName>
    </submittedName>
</protein>
<reference evidence="5" key="4">
    <citation type="submission" date="2025-09" db="UniProtKB">
        <authorList>
            <consortium name="Ensembl"/>
        </authorList>
    </citation>
    <scope>IDENTIFICATION</scope>
</reference>
<keyword evidence="2" id="KW-0391">Immunity</keyword>
<dbReference type="GO" id="GO:0002376">
    <property type="term" value="P:immune system process"/>
    <property type="evidence" value="ECO:0007669"/>
    <property type="project" value="UniProtKB-KW"/>
</dbReference>
<reference evidence="6" key="1">
    <citation type="submission" date="2009-11" db="EMBL/GenBank/DDBJ databases">
        <authorList>
            <consortium name="Porcine genome sequencing project"/>
        </authorList>
    </citation>
    <scope>NUCLEOTIDE SEQUENCE [LARGE SCALE GENOMIC DNA]</scope>
    <source>
        <strain evidence="6">Duroc</strain>
    </source>
</reference>
<organism evidence="5 6">
    <name type="scientific">Sus scrofa</name>
    <name type="common">Pig</name>
    <dbReference type="NCBI Taxonomy" id="9823"/>
    <lineage>
        <taxon>Eukaryota</taxon>
        <taxon>Metazoa</taxon>
        <taxon>Chordata</taxon>
        <taxon>Craniata</taxon>
        <taxon>Vertebrata</taxon>
        <taxon>Euteleostomi</taxon>
        <taxon>Mammalia</taxon>
        <taxon>Eutheria</taxon>
        <taxon>Laurasiatheria</taxon>
        <taxon>Artiodactyla</taxon>
        <taxon>Suina</taxon>
        <taxon>Suidae</taxon>
        <taxon>Sus</taxon>
    </lineage>
</organism>
<dbReference type="Gene3D" id="2.60.40.10">
    <property type="entry name" value="Immunoglobulins"/>
    <property type="match status" value="1"/>
</dbReference>
<evidence type="ECO:0000313" key="5">
    <source>
        <dbReference type="Ensembl" id="ENSSSCP00000067486.1"/>
    </source>
</evidence>
<keyword evidence="1 3" id="KW-0732">Signal</keyword>
<dbReference type="SUPFAM" id="SSF48726">
    <property type="entry name" value="Immunoglobulin"/>
    <property type="match status" value="1"/>
</dbReference>
<dbReference type="Bgee" id="ENSSSCG00000034219">
    <property type="expression patterns" value="Expressed in blood and 14 other cell types or tissues"/>
</dbReference>
<evidence type="ECO:0000256" key="3">
    <source>
        <dbReference type="SAM" id="SignalP"/>
    </source>
</evidence>
<evidence type="ECO:0000259" key="4">
    <source>
        <dbReference type="PROSITE" id="PS50835"/>
    </source>
</evidence>
<feature type="chain" id="PRO_5023822559" evidence="3">
    <location>
        <begin position="23"/>
        <end position="166"/>
    </location>
</feature>
<evidence type="ECO:0000256" key="2">
    <source>
        <dbReference type="ARBA" id="ARBA00022859"/>
    </source>
</evidence>
<dbReference type="Pfam" id="PF07686">
    <property type="entry name" value="V-set"/>
    <property type="match status" value="1"/>
</dbReference>